<evidence type="ECO:0000256" key="4">
    <source>
        <dbReference type="ARBA" id="ARBA00022679"/>
    </source>
</evidence>
<evidence type="ECO:0000313" key="13">
    <source>
        <dbReference type="EMBL" id="MBC3889020.1"/>
    </source>
</evidence>
<organism evidence="13 14">
    <name type="scientific">Acetobacterium paludosum</name>
    <dbReference type="NCBI Taxonomy" id="52693"/>
    <lineage>
        <taxon>Bacteria</taxon>
        <taxon>Bacillati</taxon>
        <taxon>Bacillota</taxon>
        <taxon>Clostridia</taxon>
        <taxon>Eubacteriales</taxon>
        <taxon>Eubacteriaceae</taxon>
        <taxon>Acetobacterium</taxon>
    </lineage>
</organism>
<dbReference type="RefSeq" id="WP_148568283.1">
    <property type="nucleotide sequence ID" value="NZ_RXYA01000016.1"/>
</dbReference>
<keyword evidence="2" id="KW-1003">Cell membrane</keyword>
<protein>
    <recommendedName>
        <fullName evidence="10">4,4'-diaponeurosporenoate glycosyltransferase</fullName>
    </recommendedName>
</protein>
<keyword evidence="4" id="KW-0808">Transferase</keyword>
<accession>A0A923I4T3</accession>
<keyword evidence="11" id="KW-1133">Transmembrane helix</keyword>
<comment type="subcellular location">
    <subcellularLocation>
        <location evidence="1">Cell membrane</location>
    </subcellularLocation>
</comment>
<comment type="caution">
    <text evidence="13">The sequence shown here is derived from an EMBL/GenBank/DDBJ whole genome shotgun (WGS) entry which is preliminary data.</text>
</comment>
<evidence type="ECO:0000256" key="2">
    <source>
        <dbReference type="ARBA" id="ARBA00022475"/>
    </source>
</evidence>
<comment type="pathway">
    <text evidence="8">Carotenoid biosynthesis; staphyloxanthin biosynthesis; staphyloxanthin from farnesyl diphosphate: step 4/5.</text>
</comment>
<comment type="similarity">
    <text evidence="9">Belongs to the glycosyltransferase 2 family. CrtQ subfamily.</text>
</comment>
<dbReference type="InterPro" id="IPR001173">
    <property type="entry name" value="Glyco_trans_2-like"/>
</dbReference>
<feature type="transmembrane region" description="Helical" evidence="11">
    <location>
        <begin position="291"/>
        <end position="310"/>
    </location>
</feature>
<dbReference type="EMBL" id="WJBD01000014">
    <property type="protein sequence ID" value="MBC3889020.1"/>
    <property type="molecule type" value="Genomic_DNA"/>
</dbReference>
<dbReference type="OrthoDB" id="9802649at2"/>
<dbReference type="Gene3D" id="3.90.550.10">
    <property type="entry name" value="Spore Coat Polysaccharide Biosynthesis Protein SpsA, Chain A"/>
    <property type="match status" value="1"/>
</dbReference>
<dbReference type="SUPFAM" id="SSF53448">
    <property type="entry name" value="Nucleotide-diphospho-sugar transferases"/>
    <property type="match status" value="1"/>
</dbReference>
<dbReference type="InterPro" id="IPR029044">
    <property type="entry name" value="Nucleotide-diphossugar_trans"/>
</dbReference>
<dbReference type="PANTHER" id="PTHR43646:SF2">
    <property type="entry name" value="GLYCOSYLTRANSFERASE 2-LIKE DOMAIN-CONTAINING PROTEIN"/>
    <property type="match status" value="1"/>
</dbReference>
<dbReference type="Pfam" id="PF00535">
    <property type="entry name" value="Glycos_transf_2"/>
    <property type="match status" value="1"/>
</dbReference>
<sequence length="365" mass="41007">MTVALAMVLLGLIISLVLFHRFPGLDDENSETCALKISVIIPARNEEKSLPLLLDDLKKQTAPLFEIICVDDASSDNTGRVALSGGAKLMALNEKPAAWIGKSWACQNGADAARGDLFLFLDADVRLSPIAVSRLMHTYENNTCVISVQPYHKMIKWYEQFSLFFNLIQLAANGLGLPIKNKNVGLYGPVILINRPDYYDAGGHESIKGSIIDDVALGQQLKRCKIPFKLFLGDQDIFFRMYGNGFKELLQGWTKNQSEGAVKTPFIMFVMVFLWVTSCTSVPIQIIKSIVTMQSLWVLVYLLFYLLWIFELRRIASQIGSFSVGGIIGYPIYLTVFLVVFLLSVIKKIFHLKVVWKDREIRLGK</sequence>
<evidence type="ECO:0000313" key="14">
    <source>
        <dbReference type="Proteomes" id="UP000616595"/>
    </source>
</evidence>
<evidence type="ECO:0000256" key="3">
    <source>
        <dbReference type="ARBA" id="ARBA00022676"/>
    </source>
</evidence>
<keyword evidence="11" id="KW-0812">Transmembrane</keyword>
<evidence type="ECO:0000259" key="12">
    <source>
        <dbReference type="Pfam" id="PF00535"/>
    </source>
</evidence>
<evidence type="ECO:0000256" key="6">
    <source>
        <dbReference type="ARBA" id="ARBA00023136"/>
    </source>
</evidence>
<dbReference type="GO" id="GO:0016117">
    <property type="term" value="P:carotenoid biosynthetic process"/>
    <property type="evidence" value="ECO:0007669"/>
    <property type="project" value="UniProtKB-KW"/>
</dbReference>
<evidence type="ECO:0000256" key="10">
    <source>
        <dbReference type="ARBA" id="ARBA00040345"/>
    </source>
</evidence>
<evidence type="ECO:0000256" key="9">
    <source>
        <dbReference type="ARBA" id="ARBA00038120"/>
    </source>
</evidence>
<dbReference type="Proteomes" id="UP000616595">
    <property type="component" value="Unassembled WGS sequence"/>
</dbReference>
<reference evidence="13" key="2">
    <citation type="submission" date="2020-10" db="EMBL/GenBank/DDBJ databases">
        <title>Comparative genomics of the Acetobacterium genus.</title>
        <authorList>
            <person name="Marshall C."/>
            <person name="May H."/>
            <person name="Norman S."/>
        </authorList>
    </citation>
    <scope>NUCLEOTIDE SEQUENCE</scope>
    <source>
        <strain evidence="13">DER-2019</strain>
    </source>
</reference>
<name>A0A923I4T3_9FIRM</name>
<reference evidence="13" key="1">
    <citation type="submission" date="2019-10" db="EMBL/GenBank/DDBJ databases">
        <authorList>
            <person name="Ross D.E."/>
            <person name="Gulliver D."/>
        </authorList>
    </citation>
    <scope>NUCLEOTIDE SEQUENCE</scope>
    <source>
        <strain evidence="13">DER-2019</strain>
    </source>
</reference>
<comment type="function">
    <text evidence="7">Catalyzes the glycosylation of 4,4'-diaponeurosporenoate, i.e. the esterification of glucose at the C1'' position with the carboxyl group of 4,4'-diaponeurosporenic acid, to form glycosyl-4,4'-diaponeurosporenoate. This is a step in the biosynthesis of staphyloxanthin, an orange pigment present in most staphylococci strains.</text>
</comment>
<evidence type="ECO:0000256" key="8">
    <source>
        <dbReference type="ARBA" id="ARBA00037904"/>
    </source>
</evidence>
<gene>
    <name evidence="13" type="ORF">GH810_11915</name>
</gene>
<keyword evidence="14" id="KW-1185">Reference proteome</keyword>
<dbReference type="GO" id="GO:0005886">
    <property type="term" value="C:plasma membrane"/>
    <property type="evidence" value="ECO:0007669"/>
    <property type="project" value="UniProtKB-SubCell"/>
</dbReference>
<evidence type="ECO:0000256" key="5">
    <source>
        <dbReference type="ARBA" id="ARBA00022746"/>
    </source>
</evidence>
<evidence type="ECO:0000256" key="7">
    <source>
        <dbReference type="ARBA" id="ARBA00037281"/>
    </source>
</evidence>
<keyword evidence="5" id="KW-0125">Carotenoid biosynthesis</keyword>
<evidence type="ECO:0000256" key="11">
    <source>
        <dbReference type="SAM" id="Phobius"/>
    </source>
</evidence>
<dbReference type="GO" id="GO:0016757">
    <property type="term" value="F:glycosyltransferase activity"/>
    <property type="evidence" value="ECO:0007669"/>
    <property type="project" value="UniProtKB-KW"/>
</dbReference>
<evidence type="ECO:0000256" key="1">
    <source>
        <dbReference type="ARBA" id="ARBA00004236"/>
    </source>
</evidence>
<feature type="transmembrane region" description="Helical" evidence="11">
    <location>
        <begin position="266"/>
        <end position="284"/>
    </location>
</feature>
<feature type="domain" description="Glycosyltransferase 2-like" evidence="12">
    <location>
        <begin position="38"/>
        <end position="156"/>
    </location>
</feature>
<keyword evidence="6 11" id="KW-0472">Membrane</keyword>
<dbReference type="PANTHER" id="PTHR43646">
    <property type="entry name" value="GLYCOSYLTRANSFERASE"/>
    <property type="match status" value="1"/>
</dbReference>
<feature type="transmembrane region" description="Helical" evidence="11">
    <location>
        <begin position="322"/>
        <end position="343"/>
    </location>
</feature>
<keyword evidence="3" id="KW-0328">Glycosyltransferase</keyword>
<proteinExistence type="inferred from homology"/>
<dbReference type="AlphaFoldDB" id="A0A923I4T3"/>